<dbReference type="RefSeq" id="WP_027273483.1">
    <property type="nucleotide sequence ID" value="NZ_BRLH01000003.1"/>
</dbReference>
<evidence type="ECO:0000313" key="1">
    <source>
        <dbReference type="EMBL" id="GKX55503.1"/>
    </source>
</evidence>
<dbReference type="AlphaFoldDB" id="A0AAV5N1W2"/>
<name>A0AAV5N1W2_9GAMM</name>
<keyword evidence="2" id="KW-1185">Reference proteome</keyword>
<gene>
    <name evidence="1" type="ORF">SOASR030_16150</name>
</gene>
<protein>
    <submittedName>
        <fullName evidence="1">Uncharacterized protein</fullName>
    </submittedName>
</protein>
<proteinExistence type="predicted"/>
<evidence type="ECO:0000313" key="2">
    <source>
        <dbReference type="Proteomes" id="UP001058124"/>
    </source>
</evidence>
<dbReference type="Proteomes" id="UP001058124">
    <property type="component" value="Unassembled WGS sequence"/>
</dbReference>
<dbReference type="EMBL" id="BRLH01000003">
    <property type="protein sequence ID" value="GKX55503.1"/>
    <property type="molecule type" value="Genomic_DNA"/>
</dbReference>
<comment type="caution">
    <text evidence="1">The sequence shown here is derived from an EMBL/GenBank/DDBJ whole genome shotgun (WGS) entry which is preliminary data.</text>
</comment>
<sequence length="269" mass="30031">MKRNIPLNTEIKEPAEEAERIGYWYGSVKDDLPYALGQVIQNAHEGPPYEIVDRKIISIIVTADCWPGQLWRAQVVTLGDMSGLIDNPGYWRASAIRLLEPLPLAMLFGDYGQDIVILLQQISAVTAEQTEQLQNNLSADADSAWTKAWVLWDSQLAFPRQHQYDDKDGMTLSAMGRDDDESSPVNGGFHLIAELLELQAKKQEGSDAVIQIIEDGETEEALTPKWRAARKAFLHAAMAFAMREQLSNDEYAALTAAWSSVFNNVDNHA</sequence>
<organism evidence="1 2">
    <name type="scientific">Leminorella grimontii</name>
    <dbReference type="NCBI Taxonomy" id="82981"/>
    <lineage>
        <taxon>Bacteria</taxon>
        <taxon>Pseudomonadati</taxon>
        <taxon>Pseudomonadota</taxon>
        <taxon>Gammaproteobacteria</taxon>
        <taxon>Enterobacterales</taxon>
        <taxon>Budviciaceae</taxon>
        <taxon>Leminorella</taxon>
    </lineage>
</organism>
<accession>A0AAV5N1W2</accession>
<reference evidence="1" key="1">
    <citation type="submission" date="2022-06" db="EMBL/GenBank/DDBJ databases">
        <title>Draft genome sequences of Leminorella grimontii str. JCM5902.</title>
        <authorList>
            <person name="Wakabayashi Y."/>
            <person name="Kojima K."/>
        </authorList>
    </citation>
    <scope>NUCLEOTIDE SEQUENCE</scope>
    <source>
        <strain evidence="1">JCM 5902</strain>
    </source>
</reference>